<proteinExistence type="predicted"/>
<dbReference type="Proteomes" id="UP000621500">
    <property type="component" value="Unassembled WGS sequence"/>
</dbReference>
<keyword evidence="2" id="KW-1185">Reference proteome</keyword>
<dbReference type="RefSeq" id="WP_203857916.1">
    <property type="nucleotide sequence ID" value="NZ_BAAAZQ010000004.1"/>
</dbReference>
<organism evidence="1 2">
    <name type="scientific">Plantactinospora mayteni</name>
    <dbReference type="NCBI Taxonomy" id="566021"/>
    <lineage>
        <taxon>Bacteria</taxon>
        <taxon>Bacillati</taxon>
        <taxon>Actinomycetota</taxon>
        <taxon>Actinomycetes</taxon>
        <taxon>Micromonosporales</taxon>
        <taxon>Micromonosporaceae</taxon>
        <taxon>Plantactinospora</taxon>
    </lineage>
</organism>
<comment type="caution">
    <text evidence="1">The sequence shown here is derived from an EMBL/GenBank/DDBJ whole genome shotgun (WGS) entry which is preliminary data.</text>
</comment>
<protein>
    <submittedName>
        <fullName evidence="1">Uncharacterized protein</fullName>
    </submittedName>
</protein>
<evidence type="ECO:0000313" key="2">
    <source>
        <dbReference type="Proteomes" id="UP000621500"/>
    </source>
</evidence>
<sequence>MTGRSPTGAAAPPPALPISIVSTSRAADAGYLTLADLSMIAATLGVDYRIVGGHMVTLLVAVHGVADQVPMRETADADFAALPAVIADPRLPPALTRHGYLPRGAANPVRAGAVRPVRAA</sequence>
<accession>A0ABQ4EP03</accession>
<name>A0ABQ4EP03_9ACTN</name>
<dbReference type="EMBL" id="BONX01000018">
    <property type="protein sequence ID" value="GIG96375.1"/>
    <property type="molecule type" value="Genomic_DNA"/>
</dbReference>
<evidence type="ECO:0000313" key="1">
    <source>
        <dbReference type="EMBL" id="GIG96375.1"/>
    </source>
</evidence>
<gene>
    <name evidence="1" type="ORF">Pma05_29480</name>
</gene>
<reference evidence="1 2" key="1">
    <citation type="submission" date="2021-01" db="EMBL/GenBank/DDBJ databases">
        <title>Whole genome shotgun sequence of Plantactinospora mayteni NBRC 109088.</title>
        <authorList>
            <person name="Komaki H."/>
            <person name="Tamura T."/>
        </authorList>
    </citation>
    <scope>NUCLEOTIDE SEQUENCE [LARGE SCALE GENOMIC DNA]</scope>
    <source>
        <strain evidence="1 2">NBRC 109088</strain>
    </source>
</reference>